<gene>
    <name evidence="1" type="ORF">BD311DRAFT_748449</name>
</gene>
<dbReference type="AlphaFoldDB" id="A0A4Q9MZW0"/>
<organism evidence="1">
    <name type="scientific">Dichomitus squalens</name>
    <dbReference type="NCBI Taxonomy" id="114155"/>
    <lineage>
        <taxon>Eukaryota</taxon>
        <taxon>Fungi</taxon>
        <taxon>Dikarya</taxon>
        <taxon>Basidiomycota</taxon>
        <taxon>Agaricomycotina</taxon>
        <taxon>Agaricomycetes</taxon>
        <taxon>Polyporales</taxon>
        <taxon>Polyporaceae</taxon>
        <taxon>Dichomitus</taxon>
    </lineage>
</organism>
<dbReference type="EMBL" id="ML143391">
    <property type="protein sequence ID" value="TBU33365.1"/>
    <property type="molecule type" value="Genomic_DNA"/>
</dbReference>
<sequence>MGRASFSAPWARSDLSVWIAHICCTPRTHSTRGHWRAAAPHCCSIAHTYPTPPHVFIFIGTPARGLHMAGAA</sequence>
<dbReference type="Proteomes" id="UP000292957">
    <property type="component" value="Unassembled WGS sequence"/>
</dbReference>
<proteinExistence type="predicted"/>
<protein>
    <submittedName>
        <fullName evidence="1">Uncharacterized protein</fullName>
    </submittedName>
</protein>
<reference evidence="1" key="1">
    <citation type="submission" date="2019-01" db="EMBL/GenBank/DDBJ databases">
        <title>Draft genome sequences of three monokaryotic isolates of the white-rot basidiomycete fungus Dichomitus squalens.</title>
        <authorList>
            <consortium name="DOE Joint Genome Institute"/>
            <person name="Lopez S.C."/>
            <person name="Andreopoulos B."/>
            <person name="Pangilinan J."/>
            <person name="Lipzen A."/>
            <person name="Riley R."/>
            <person name="Ahrendt S."/>
            <person name="Ng V."/>
            <person name="Barry K."/>
            <person name="Daum C."/>
            <person name="Grigoriev I.V."/>
            <person name="Hilden K.S."/>
            <person name="Makela M.R."/>
            <person name="de Vries R.P."/>
        </authorList>
    </citation>
    <scope>NUCLEOTIDE SEQUENCE [LARGE SCALE GENOMIC DNA]</scope>
    <source>
        <strain evidence="1">OM18370.1</strain>
    </source>
</reference>
<evidence type="ECO:0000313" key="1">
    <source>
        <dbReference type="EMBL" id="TBU33365.1"/>
    </source>
</evidence>
<name>A0A4Q9MZW0_9APHY</name>
<accession>A0A4Q9MZW0</accession>